<evidence type="ECO:0000256" key="4">
    <source>
        <dbReference type="ARBA" id="ARBA00022835"/>
    </source>
</evidence>
<sequence>MTAPQPPLAALSPLPKADGSATYSYAGYTVTASVNGPIEAQRRDENPYEALVDVVVRPASGVGGTRERHLESLLQQSLRQLILIKDFPRCLIQVVLQITASPANEYVNTKLVQAGTDLSILPALLQAAVLALLSGAVPLRSTATCVVAAVPAEPAHDSGKPTVLVDPSPRQVDLSRSVHVLAFTSHNELLLAESEGDFSMDEWDCVFETAHAVCCTQSTQGIDMVLDDDQQQGPDLHRFVRSIAEAKVAADLHWK</sequence>
<dbReference type="InterPro" id="IPR027408">
    <property type="entry name" value="PNPase/RNase_PH_dom_sf"/>
</dbReference>
<feature type="domain" description="Exoribonuclease phosphorolytic" evidence="6">
    <location>
        <begin position="14"/>
        <end position="136"/>
    </location>
</feature>
<dbReference type="InParanoid" id="A0A2T3ACX8"/>
<dbReference type="PANTHER" id="PTHR11953">
    <property type="entry name" value="EXOSOME COMPLEX COMPONENT"/>
    <property type="match status" value="1"/>
</dbReference>
<dbReference type="InterPro" id="IPR001247">
    <property type="entry name" value="ExoRNase_PH_dom1"/>
</dbReference>
<dbReference type="SUPFAM" id="SSF54211">
    <property type="entry name" value="Ribosomal protein S5 domain 2-like"/>
    <property type="match status" value="1"/>
</dbReference>
<dbReference type="InterPro" id="IPR050080">
    <property type="entry name" value="RNase_PH"/>
</dbReference>
<reference evidence="7 8" key="1">
    <citation type="journal article" date="2018" name="Mycol. Prog.">
        <title>Coniella lustricola, a new species from submerged detritus.</title>
        <authorList>
            <person name="Raudabaugh D.B."/>
            <person name="Iturriaga T."/>
            <person name="Carver A."/>
            <person name="Mondo S."/>
            <person name="Pangilinan J."/>
            <person name="Lipzen A."/>
            <person name="He G."/>
            <person name="Amirebrahimi M."/>
            <person name="Grigoriev I.V."/>
            <person name="Miller A.N."/>
        </authorList>
    </citation>
    <scope>NUCLEOTIDE SEQUENCE [LARGE SCALE GENOMIC DNA]</scope>
    <source>
        <strain evidence="7 8">B22-T-1</strain>
    </source>
</reference>
<dbReference type="Gene3D" id="3.30.230.70">
    <property type="entry name" value="GHMP Kinase, N-terminal domain"/>
    <property type="match status" value="1"/>
</dbReference>
<dbReference type="GO" id="GO:0071028">
    <property type="term" value="P:nuclear mRNA surveillance"/>
    <property type="evidence" value="ECO:0007669"/>
    <property type="project" value="TreeGrafter"/>
</dbReference>
<dbReference type="GO" id="GO:0005840">
    <property type="term" value="C:ribosome"/>
    <property type="evidence" value="ECO:0007669"/>
    <property type="project" value="UniProtKB-KW"/>
</dbReference>
<comment type="similarity">
    <text evidence="2">Belongs to the RNase PH family.</text>
</comment>
<gene>
    <name evidence="7" type="ORF">BD289DRAFT_188713</name>
</gene>
<evidence type="ECO:0000256" key="3">
    <source>
        <dbReference type="ARBA" id="ARBA00022552"/>
    </source>
</evidence>
<evidence type="ECO:0000313" key="8">
    <source>
        <dbReference type="Proteomes" id="UP000241462"/>
    </source>
</evidence>
<evidence type="ECO:0000256" key="5">
    <source>
        <dbReference type="ARBA" id="ARBA00023242"/>
    </source>
</evidence>
<dbReference type="STRING" id="2025994.A0A2T3ACX8"/>
<dbReference type="GO" id="GO:0000176">
    <property type="term" value="C:nuclear exosome (RNase complex)"/>
    <property type="evidence" value="ECO:0007669"/>
    <property type="project" value="TreeGrafter"/>
</dbReference>
<dbReference type="InterPro" id="IPR036345">
    <property type="entry name" value="ExoRNase_PH_dom2_sf"/>
</dbReference>
<dbReference type="FunCoup" id="A0A2T3ACX8">
    <property type="interactions" value="245"/>
</dbReference>
<dbReference type="GO" id="GO:0006364">
    <property type="term" value="P:rRNA processing"/>
    <property type="evidence" value="ECO:0007669"/>
    <property type="project" value="UniProtKB-KW"/>
</dbReference>
<dbReference type="GO" id="GO:0005730">
    <property type="term" value="C:nucleolus"/>
    <property type="evidence" value="ECO:0007669"/>
    <property type="project" value="TreeGrafter"/>
</dbReference>
<dbReference type="SUPFAM" id="SSF55666">
    <property type="entry name" value="Ribonuclease PH domain 2-like"/>
    <property type="match status" value="1"/>
</dbReference>
<dbReference type="EMBL" id="KZ678410">
    <property type="protein sequence ID" value="PSR92069.1"/>
    <property type="molecule type" value="Genomic_DNA"/>
</dbReference>
<protein>
    <submittedName>
        <fullName evidence="7">Ribosomal protein S5 domain 2-type protein</fullName>
    </submittedName>
</protein>
<dbReference type="InterPro" id="IPR020568">
    <property type="entry name" value="Ribosomal_Su5_D2-typ_SF"/>
</dbReference>
<dbReference type="AlphaFoldDB" id="A0A2T3ACX8"/>
<evidence type="ECO:0000256" key="2">
    <source>
        <dbReference type="ARBA" id="ARBA00006678"/>
    </source>
</evidence>
<evidence type="ECO:0000259" key="6">
    <source>
        <dbReference type="Pfam" id="PF01138"/>
    </source>
</evidence>
<name>A0A2T3ACX8_9PEZI</name>
<dbReference type="GO" id="GO:0016075">
    <property type="term" value="P:rRNA catabolic process"/>
    <property type="evidence" value="ECO:0007669"/>
    <property type="project" value="TreeGrafter"/>
</dbReference>
<dbReference type="GO" id="GO:0034475">
    <property type="term" value="P:U4 snRNA 3'-end processing"/>
    <property type="evidence" value="ECO:0007669"/>
    <property type="project" value="TreeGrafter"/>
</dbReference>
<keyword evidence="7" id="KW-0687">Ribonucleoprotein</keyword>
<keyword evidence="3" id="KW-0698">rRNA processing</keyword>
<evidence type="ECO:0000256" key="1">
    <source>
        <dbReference type="ARBA" id="ARBA00004123"/>
    </source>
</evidence>
<keyword evidence="5" id="KW-0539">Nucleus</keyword>
<keyword evidence="4" id="KW-0271">Exosome</keyword>
<dbReference type="Proteomes" id="UP000241462">
    <property type="component" value="Unassembled WGS sequence"/>
</dbReference>
<dbReference type="GO" id="GO:0000177">
    <property type="term" value="C:cytoplasmic exosome (RNase complex)"/>
    <property type="evidence" value="ECO:0007669"/>
    <property type="project" value="TreeGrafter"/>
</dbReference>
<dbReference type="Pfam" id="PF01138">
    <property type="entry name" value="RNase_PH"/>
    <property type="match status" value="1"/>
</dbReference>
<keyword evidence="7" id="KW-0689">Ribosomal protein</keyword>
<keyword evidence="8" id="KW-1185">Reference proteome</keyword>
<proteinExistence type="inferred from homology"/>
<dbReference type="GO" id="GO:0071051">
    <property type="term" value="P:poly(A)-dependent snoRNA 3'-end processing"/>
    <property type="evidence" value="ECO:0007669"/>
    <property type="project" value="TreeGrafter"/>
</dbReference>
<dbReference type="GO" id="GO:0003723">
    <property type="term" value="F:RNA binding"/>
    <property type="evidence" value="ECO:0007669"/>
    <property type="project" value="TreeGrafter"/>
</dbReference>
<comment type="subcellular location">
    <subcellularLocation>
        <location evidence="1">Nucleus</location>
    </subcellularLocation>
</comment>
<evidence type="ECO:0000313" key="7">
    <source>
        <dbReference type="EMBL" id="PSR92069.1"/>
    </source>
</evidence>
<dbReference type="OrthoDB" id="27298at2759"/>
<dbReference type="PANTHER" id="PTHR11953:SF1">
    <property type="entry name" value="EXOSOME COMPLEX COMPONENT RRP46"/>
    <property type="match status" value="1"/>
</dbReference>
<accession>A0A2T3ACX8</accession>
<organism evidence="7 8">
    <name type="scientific">Coniella lustricola</name>
    <dbReference type="NCBI Taxonomy" id="2025994"/>
    <lineage>
        <taxon>Eukaryota</taxon>
        <taxon>Fungi</taxon>
        <taxon>Dikarya</taxon>
        <taxon>Ascomycota</taxon>
        <taxon>Pezizomycotina</taxon>
        <taxon>Sordariomycetes</taxon>
        <taxon>Sordariomycetidae</taxon>
        <taxon>Diaporthales</taxon>
        <taxon>Schizoparmaceae</taxon>
        <taxon>Coniella</taxon>
    </lineage>
</organism>